<evidence type="ECO:0000313" key="1">
    <source>
        <dbReference type="EMBL" id="MEM4988939.1"/>
    </source>
</evidence>
<name>A0ABU9PY70_9BURK</name>
<dbReference type="Pfam" id="PF05488">
    <property type="entry name" value="PAAR_motif"/>
    <property type="match status" value="1"/>
</dbReference>
<dbReference type="Proteomes" id="UP001495910">
    <property type="component" value="Unassembled WGS sequence"/>
</dbReference>
<comment type="caution">
    <text evidence="1">The sequence shown here is derived from an EMBL/GenBank/DDBJ whole genome shotgun (WGS) entry which is preliminary data.</text>
</comment>
<gene>
    <name evidence="1" type="ORF">V8G57_16215</name>
</gene>
<protein>
    <submittedName>
        <fullName evidence="1">PAAR domain-containing protein</fullName>
    </submittedName>
</protein>
<keyword evidence="2" id="KW-1185">Reference proteome</keyword>
<evidence type="ECO:0000313" key="2">
    <source>
        <dbReference type="Proteomes" id="UP001495910"/>
    </source>
</evidence>
<dbReference type="RefSeq" id="WP_342830244.1">
    <property type="nucleotide sequence ID" value="NZ_JBANDC010000011.1"/>
</dbReference>
<proteinExistence type="predicted"/>
<sequence length="85" mass="9175">MKNSQGQGFIRLRDKTSHGGEVTSAFAGFNAQGIPVAGEGCMTYCPRCQGEFEIFARGSGRRHNGKWLAYDTDETACGARLISSL</sequence>
<organism evidence="1 2">
    <name type="scientific">Collimonas rhizosphaerae</name>
    <dbReference type="NCBI Taxonomy" id="3126357"/>
    <lineage>
        <taxon>Bacteria</taxon>
        <taxon>Pseudomonadati</taxon>
        <taxon>Pseudomonadota</taxon>
        <taxon>Betaproteobacteria</taxon>
        <taxon>Burkholderiales</taxon>
        <taxon>Oxalobacteraceae</taxon>
        <taxon>Collimonas</taxon>
    </lineage>
</organism>
<dbReference type="InterPro" id="IPR008727">
    <property type="entry name" value="PAAR_motif"/>
</dbReference>
<reference evidence="1 2" key="1">
    <citation type="submission" date="2024-02" db="EMBL/GenBank/DDBJ databases">
        <title>Draft genome sequence of Collimonas sp. strain H4R21, an effective mineral-weathering bacterial strain isolated from the beech rhizosphere.</title>
        <authorList>
            <person name="Morin E."/>
            <person name="Uroz S."/>
            <person name="Leveau J.H.J."/>
            <person name="Kumar R."/>
            <person name="Rey M.W."/>
            <person name="Pham J."/>
        </authorList>
    </citation>
    <scope>NUCLEOTIDE SEQUENCE [LARGE SCALE GENOMIC DNA]</scope>
    <source>
        <strain evidence="1 2">H4R21</strain>
    </source>
</reference>
<accession>A0ABU9PY70</accession>
<dbReference type="EMBL" id="JBANDC010000011">
    <property type="protein sequence ID" value="MEM4988939.1"/>
    <property type="molecule type" value="Genomic_DNA"/>
</dbReference>
<dbReference type="CDD" id="cd14744">
    <property type="entry name" value="PAAR_CT_2"/>
    <property type="match status" value="1"/>
</dbReference>